<accession>A0A151J8X2</accession>
<evidence type="ECO:0000256" key="1">
    <source>
        <dbReference type="SAM" id="MobiDB-lite"/>
    </source>
</evidence>
<reference evidence="2 3" key="1">
    <citation type="submission" date="2015-09" db="EMBL/GenBank/DDBJ databases">
        <title>Trachymyrmex cornetzi WGS genome.</title>
        <authorList>
            <person name="Nygaard S."/>
            <person name="Hu H."/>
            <person name="Boomsma J."/>
            <person name="Zhang G."/>
        </authorList>
    </citation>
    <scope>NUCLEOTIDE SEQUENCE [LARGE SCALE GENOMIC DNA]</scope>
    <source>
        <strain evidence="2">Tcor2-1</strain>
        <tissue evidence="2">Whole body</tissue>
    </source>
</reference>
<evidence type="ECO:0000313" key="2">
    <source>
        <dbReference type="EMBL" id="KYN21438.1"/>
    </source>
</evidence>
<dbReference type="EMBL" id="KQ979466">
    <property type="protein sequence ID" value="KYN21438.1"/>
    <property type="molecule type" value="Genomic_DNA"/>
</dbReference>
<sequence length="646" mass="72637">MGLIGYDCGGGGFNISTLSLLDVGECLTDDIELIKEETYIQLMQLSDYDKTPAIQCKIEIDRIINSCGMHSHVSIVHNGKREYIQEIGESACRRLHDTRTITLANAVLDLIKENSTNFRSVTRAGSTSPDGKCVGAQYTDGYRSWENVVVQASIKITLRKLELPIKQTTGHAVMPSGAYCRVISRYCLDNDGSETYWEPVPIDHCHFDRYDILYEGLATKLSPKEHQNSPTIYTVTMQETTFALTKTSDIDVCGYKLSQTEHPKLFILQTSKERKFKTRAKISVDNLDIFLYVNSKFVYVEKHIRTQLTQLYRDIMEQKCALERQILQNALTLASIAPDETAHRIMKEPGYTAVVSGEVLHLVKCVPVECKLRHTNQCYHELPVAHRNSMFLQPRSRILTKTGTVRDCNELLKTEALAPATIQPLTYQTWHYTSTSSLATSGIYNPEDLDRLRSHIMFPVERPSMLNTIARGAMGSEIPAGSISMLNLLDEESINKTAESAGRKVWREFVTFGSASAGVLAIFIIIRIIKLIVDTAIHGYALHTIYGWSTHLVGAIWSSVTHLLLHLGRNNVARTEEEPTAPSKEPLSPSTSEDQCPCPVHPSEKPVSNEMKRSKTFYTYTELKKYLGDNKNSMATNDTVNRAEER</sequence>
<dbReference type="STRING" id="471704.A0A151J8X2"/>
<evidence type="ECO:0000313" key="3">
    <source>
        <dbReference type="Proteomes" id="UP000078492"/>
    </source>
</evidence>
<keyword evidence="3" id="KW-1185">Reference proteome</keyword>
<proteinExistence type="predicted"/>
<feature type="region of interest" description="Disordered" evidence="1">
    <location>
        <begin position="574"/>
        <end position="611"/>
    </location>
</feature>
<gene>
    <name evidence="2" type="ORF">ALC57_06188</name>
</gene>
<dbReference type="Proteomes" id="UP000078492">
    <property type="component" value="Unassembled WGS sequence"/>
</dbReference>
<protein>
    <recommendedName>
        <fullName evidence="4">Glycoprotein</fullName>
    </recommendedName>
</protein>
<evidence type="ECO:0008006" key="4">
    <source>
        <dbReference type="Google" id="ProtNLM"/>
    </source>
</evidence>
<dbReference type="Pfam" id="PF24664">
    <property type="entry name" value="Monjiviricetes_fusion"/>
    <property type="match status" value="1"/>
</dbReference>
<organism evidence="2 3">
    <name type="scientific">Trachymyrmex cornetzi</name>
    <dbReference type="NCBI Taxonomy" id="471704"/>
    <lineage>
        <taxon>Eukaryota</taxon>
        <taxon>Metazoa</taxon>
        <taxon>Ecdysozoa</taxon>
        <taxon>Arthropoda</taxon>
        <taxon>Hexapoda</taxon>
        <taxon>Insecta</taxon>
        <taxon>Pterygota</taxon>
        <taxon>Neoptera</taxon>
        <taxon>Endopterygota</taxon>
        <taxon>Hymenoptera</taxon>
        <taxon>Apocrita</taxon>
        <taxon>Aculeata</taxon>
        <taxon>Formicoidea</taxon>
        <taxon>Formicidae</taxon>
        <taxon>Myrmicinae</taxon>
        <taxon>Trachymyrmex</taxon>
    </lineage>
</organism>
<name>A0A151J8X2_9HYME</name>
<dbReference type="AlphaFoldDB" id="A0A151J8X2"/>